<dbReference type="EMBL" id="JAHXZJ010002609">
    <property type="protein sequence ID" value="KAH0540222.1"/>
    <property type="molecule type" value="Genomic_DNA"/>
</dbReference>
<dbReference type="AlphaFoldDB" id="A0AAV7HZ67"/>
<feature type="coiled-coil region" evidence="1">
    <location>
        <begin position="185"/>
        <end position="280"/>
    </location>
</feature>
<name>A0AAV7HZ67_COTGL</name>
<dbReference type="Proteomes" id="UP000826195">
    <property type="component" value="Unassembled WGS sequence"/>
</dbReference>
<gene>
    <name evidence="2" type="ORF">KQX54_014721</name>
</gene>
<keyword evidence="1" id="KW-0175">Coiled coil</keyword>
<evidence type="ECO:0000313" key="3">
    <source>
        <dbReference type="Proteomes" id="UP000826195"/>
    </source>
</evidence>
<sequence>MLKLLASEGSVKYTAIVIFNKCVDHLRKSKNPEDSVLSNQETPTISLIPLEPRLLVIEETPNVASDAMEIEVPKSGEVIPEKSLVIIPNILELEIPSFDEALATSENFDSEKILPIEDLSNNCELEVGKFSDPFQKLLHWPRCDLSKKNKKRAINSMKIPSVLTSTQWKSIKKAKKNEIKSKKEVIVLRKKIKIEKQEITKKEKEKERVRKVEGILRKEQIKLEKEKQKIIKQKQKIKEIEIKNKIKEESLLKKKEAAQLRRQIAELQKKEAEMKNDNID</sequence>
<evidence type="ECO:0000256" key="1">
    <source>
        <dbReference type="SAM" id="Coils"/>
    </source>
</evidence>
<evidence type="ECO:0000313" key="2">
    <source>
        <dbReference type="EMBL" id="KAH0540222.1"/>
    </source>
</evidence>
<protein>
    <submittedName>
        <fullName evidence="2">Uncharacterized protein</fullName>
    </submittedName>
</protein>
<accession>A0AAV7HZ67</accession>
<proteinExistence type="predicted"/>
<keyword evidence="3" id="KW-1185">Reference proteome</keyword>
<organism evidence="2 3">
    <name type="scientific">Cotesia glomerata</name>
    <name type="common">Lepidopteran parasitic wasp</name>
    <name type="synonym">Apanteles glomeratus</name>
    <dbReference type="NCBI Taxonomy" id="32391"/>
    <lineage>
        <taxon>Eukaryota</taxon>
        <taxon>Metazoa</taxon>
        <taxon>Ecdysozoa</taxon>
        <taxon>Arthropoda</taxon>
        <taxon>Hexapoda</taxon>
        <taxon>Insecta</taxon>
        <taxon>Pterygota</taxon>
        <taxon>Neoptera</taxon>
        <taxon>Endopterygota</taxon>
        <taxon>Hymenoptera</taxon>
        <taxon>Apocrita</taxon>
        <taxon>Ichneumonoidea</taxon>
        <taxon>Braconidae</taxon>
        <taxon>Microgastrinae</taxon>
        <taxon>Cotesia</taxon>
    </lineage>
</organism>
<reference evidence="2 3" key="1">
    <citation type="journal article" date="2021" name="J. Hered.">
        <title>A chromosome-level genome assembly of the parasitoid wasp, Cotesia glomerata (Hymenoptera: Braconidae).</title>
        <authorList>
            <person name="Pinto B.J."/>
            <person name="Weis J.J."/>
            <person name="Gamble T."/>
            <person name="Ode P.J."/>
            <person name="Paul R."/>
            <person name="Zaspel J.M."/>
        </authorList>
    </citation>
    <scope>NUCLEOTIDE SEQUENCE [LARGE SCALE GENOMIC DNA]</scope>
    <source>
        <strain evidence="2">CgM1</strain>
    </source>
</reference>
<comment type="caution">
    <text evidence="2">The sequence shown here is derived from an EMBL/GenBank/DDBJ whole genome shotgun (WGS) entry which is preliminary data.</text>
</comment>